<feature type="transmembrane region" description="Helical" evidence="10">
    <location>
        <begin position="283"/>
        <end position="302"/>
    </location>
</feature>
<dbReference type="InterPro" id="IPR032694">
    <property type="entry name" value="CopC/D"/>
</dbReference>
<dbReference type="EMBL" id="FOUB01000003">
    <property type="protein sequence ID" value="SFL74297.1"/>
    <property type="molecule type" value="Genomic_DNA"/>
</dbReference>
<keyword evidence="6 10" id="KW-1133">Transmembrane helix</keyword>
<reference evidence="13" key="1">
    <citation type="submission" date="2016-10" db="EMBL/GenBank/DDBJ databases">
        <authorList>
            <person name="Varghese N."/>
            <person name="Submissions S."/>
        </authorList>
    </citation>
    <scope>NUCLEOTIDE SEQUENCE [LARGE SCALE GENOMIC DNA]</scope>
    <source>
        <strain evidence="13">Nm44</strain>
    </source>
</reference>
<dbReference type="GO" id="GO:0046872">
    <property type="term" value="F:metal ion binding"/>
    <property type="evidence" value="ECO:0007669"/>
    <property type="project" value="UniProtKB-KW"/>
</dbReference>
<evidence type="ECO:0000256" key="5">
    <source>
        <dbReference type="ARBA" id="ARBA00022723"/>
    </source>
</evidence>
<feature type="transmembrane region" description="Helical" evidence="10">
    <location>
        <begin position="96"/>
        <end position="114"/>
    </location>
</feature>
<feature type="transmembrane region" description="Helical" evidence="10">
    <location>
        <begin position="364"/>
        <end position="384"/>
    </location>
</feature>
<evidence type="ECO:0000256" key="1">
    <source>
        <dbReference type="ARBA" id="ARBA00004651"/>
    </source>
</evidence>
<dbReference type="OrthoDB" id="9765171at2"/>
<feature type="transmembrane region" description="Helical" evidence="10">
    <location>
        <begin position="157"/>
        <end position="179"/>
    </location>
</feature>
<evidence type="ECO:0000256" key="6">
    <source>
        <dbReference type="ARBA" id="ARBA00022989"/>
    </source>
</evidence>
<sequence length="675" mass="75700">MIEITATLARWSQLTANLILFGSCIFLAIVGQQKAVFETSWVSRLEKGFPWLAGVVLLGLIAILAMTTGEATGRVVNTWSPVAWFEIVQQTRVGHLWAARALLAVVLFSVILYVQRLSRVRWHYILWAVAASFPLIAGSLMSHSGAEEISFSSIAPYALHILLAGIWFGALPAFLLIIYDSRRASDKTSSQLNAASLKQFSVIALPVMLLIMATGLMLADRMVKTYYHALVASSYGWLLNFKLAILALILFIAHRARYRWLPLFSQFENTEQVKTGAEHLRKWVGFEFILALLLVLLAIMLANTLPAKHVLIENWPYPFRFSINATWEEPNVQELVWTGAALLLIALLTIWLGRKKNWTWKKRILVPGALMVIALAIALPPLAIEAYPETYQKTPVPFDAISISNGSLLYAEHCASCHGPQGKGNGELADTLSTEPTDLLTKPHTARHTVGNFFHWLSHGIPGTDMPGFAAVLSEENRWDIVNYLHALSRGFDARLLGTMIMPESPDFGAPVFSYFAHDGSGGSLKDFRLQKNILLVLFSWPQSQQRLSQLKEAYENFSLTHNTEIMAVPMRAPNEQELRDIKSSITFPVVTEGWQEISKSYLLYRRNRTVPDLLGKGMTPGHMEFLIDRFGYLRARWVAQFDGFGWLNVGVLTQQLRQLNQEGQIMPPPGDHVH</sequence>
<dbReference type="SUPFAM" id="SSF46626">
    <property type="entry name" value="Cytochrome c"/>
    <property type="match status" value="1"/>
</dbReference>
<dbReference type="PROSITE" id="PS51007">
    <property type="entry name" value="CYTC"/>
    <property type="match status" value="1"/>
</dbReference>
<dbReference type="Pfam" id="PF05425">
    <property type="entry name" value="CopD"/>
    <property type="match status" value="1"/>
</dbReference>
<dbReference type="Gene3D" id="3.40.30.10">
    <property type="entry name" value="Glutaredoxin"/>
    <property type="match status" value="1"/>
</dbReference>
<dbReference type="PANTHER" id="PTHR34820">
    <property type="entry name" value="INNER MEMBRANE PROTEIN YEBZ"/>
    <property type="match status" value="1"/>
</dbReference>
<gene>
    <name evidence="12" type="ORF">SAMN05421863_1003134</name>
</gene>
<dbReference type="RefSeq" id="WP_074903328.1">
    <property type="nucleotide sequence ID" value="NZ_FOUB01000003.1"/>
</dbReference>
<dbReference type="Gene3D" id="1.10.760.10">
    <property type="entry name" value="Cytochrome c-like domain"/>
    <property type="match status" value="1"/>
</dbReference>
<keyword evidence="7 9" id="KW-0408">Iron</keyword>
<dbReference type="AlphaFoldDB" id="A0A1I4K6S6"/>
<feature type="transmembrane region" description="Helical" evidence="10">
    <location>
        <begin position="12"/>
        <end position="30"/>
    </location>
</feature>
<protein>
    <submittedName>
        <fullName evidence="12">Putative copper resistance protein D</fullName>
    </submittedName>
</protein>
<keyword evidence="5 9" id="KW-0479">Metal-binding</keyword>
<organism evidence="12 13">
    <name type="scientific">Nitrosomonas communis</name>
    <dbReference type="NCBI Taxonomy" id="44574"/>
    <lineage>
        <taxon>Bacteria</taxon>
        <taxon>Pseudomonadati</taxon>
        <taxon>Pseudomonadota</taxon>
        <taxon>Betaproteobacteria</taxon>
        <taxon>Nitrosomonadales</taxon>
        <taxon>Nitrosomonadaceae</taxon>
        <taxon>Nitrosomonas</taxon>
    </lineage>
</organism>
<dbReference type="PANTHER" id="PTHR34820:SF4">
    <property type="entry name" value="INNER MEMBRANE PROTEIN YEBZ"/>
    <property type="match status" value="1"/>
</dbReference>
<evidence type="ECO:0000256" key="7">
    <source>
        <dbReference type="ARBA" id="ARBA00023004"/>
    </source>
</evidence>
<dbReference type="InterPro" id="IPR008457">
    <property type="entry name" value="Cu-R_CopD_dom"/>
</dbReference>
<dbReference type="InterPro" id="IPR009056">
    <property type="entry name" value="Cyt_c-like_dom"/>
</dbReference>
<keyword evidence="13" id="KW-1185">Reference proteome</keyword>
<evidence type="ECO:0000256" key="3">
    <source>
        <dbReference type="ARBA" id="ARBA00022617"/>
    </source>
</evidence>
<feature type="transmembrane region" description="Helical" evidence="10">
    <location>
        <begin position="51"/>
        <end position="76"/>
    </location>
</feature>
<dbReference type="Pfam" id="PF00034">
    <property type="entry name" value="Cytochrom_C"/>
    <property type="match status" value="1"/>
</dbReference>
<dbReference type="SUPFAM" id="SSF52833">
    <property type="entry name" value="Thioredoxin-like"/>
    <property type="match status" value="1"/>
</dbReference>
<evidence type="ECO:0000256" key="9">
    <source>
        <dbReference type="PROSITE-ProRule" id="PRU00433"/>
    </source>
</evidence>
<dbReference type="InterPro" id="IPR036909">
    <property type="entry name" value="Cyt_c-like_dom_sf"/>
</dbReference>
<name>A0A1I4K6S6_9PROT</name>
<dbReference type="GO" id="GO:0020037">
    <property type="term" value="F:heme binding"/>
    <property type="evidence" value="ECO:0007669"/>
    <property type="project" value="InterPro"/>
</dbReference>
<evidence type="ECO:0000256" key="8">
    <source>
        <dbReference type="ARBA" id="ARBA00023136"/>
    </source>
</evidence>
<evidence type="ECO:0000256" key="4">
    <source>
        <dbReference type="ARBA" id="ARBA00022692"/>
    </source>
</evidence>
<dbReference type="GO" id="GO:0005886">
    <property type="term" value="C:plasma membrane"/>
    <property type="evidence" value="ECO:0007669"/>
    <property type="project" value="UniProtKB-SubCell"/>
</dbReference>
<feature type="transmembrane region" description="Helical" evidence="10">
    <location>
        <begin position="126"/>
        <end position="145"/>
    </location>
</feature>
<feature type="domain" description="Cytochrome c" evidence="11">
    <location>
        <begin position="401"/>
        <end position="489"/>
    </location>
</feature>
<feature type="transmembrane region" description="Helical" evidence="10">
    <location>
        <begin position="200"/>
        <end position="219"/>
    </location>
</feature>
<dbReference type="Proteomes" id="UP000183287">
    <property type="component" value="Unassembled WGS sequence"/>
</dbReference>
<feature type="transmembrane region" description="Helical" evidence="10">
    <location>
        <begin position="225"/>
        <end position="253"/>
    </location>
</feature>
<proteinExistence type="predicted"/>
<dbReference type="GO" id="GO:0006825">
    <property type="term" value="P:copper ion transport"/>
    <property type="evidence" value="ECO:0007669"/>
    <property type="project" value="InterPro"/>
</dbReference>
<feature type="transmembrane region" description="Helical" evidence="10">
    <location>
        <begin position="335"/>
        <end position="352"/>
    </location>
</feature>
<evidence type="ECO:0000259" key="11">
    <source>
        <dbReference type="PROSITE" id="PS51007"/>
    </source>
</evidence>
<dbReference type="GO" id="GO:0009055">
    <property type="term" value="F:electron transfer activity"/>
    <property type="evidence" value="ECO:0007669"/>
    <property type="project" value="InterPro"/>
</dbReference>
<evidence type="ECO:0000313" key="12">
    <source>
        <dbReference type="EMBL" id="SFL74297.1"/>
    </source>
</evidence>
<keyword evidence="3 9" id="KW-0349">Heme</keyword>
<keyword evidence="8 10" id="KW-0472">Membrane</keyword>
<evidence type="ECO:0000256" key="10">
    <source>
        <dbReference type="SAM" id="Phobius"/>
    </source>
</evidence>
<dbReference type="InterPro" id="IPR036249">
    <property type="entry name" value="Thioredoxin-like_sf"/>
</dbReference>
<keyword evidence="4 10" id="KW-0812">Transmembrane</keyword>
<comment type="subcellular location">
    <subcellularLocation>
        <location evidence="1">Cell membrane</location>
        <topology evidence="1">Multi-pass membrane protein</topology>
    </subcellularLocation>
</comment>
<accession>A0A1I4K6S6</accession>
<keyword evidence="2" id="KW-1003">Cell membrane</keyword>
<evidence type="ECO:0000313" key="13">
    <source>
        <dbReference type="Proteomes" id="UP000183287"/>
    </source>
</evidence>
<evidence type="ECO:0000256" key="2">
    <source>
        <dbReference type="ARBA" id="ARBA00022475"/>
    </source>
</evidence>